<dbReference type="InterPro" id="IPR048647">
    <property type="entry name" value="RlmA_N"/>
</dbReference>
<keyword evidence="4" id="KW-0489">Methyltransferase</keyword>
<dbReference type="GO" id="GO:0008168">
    <property type="term" value="F:methyltransferase activity"/>
    <property type="evidence" value="ECO:0007669"/>
    <property type="project" value="UniProtKB-KW"/>
</dbReference>
<dbReference type="GO" id="GO:0046872">
    <property type="term" value="F:metal ion binding"/>
    <property type="evidence" value="ECO:0007669"/>
    <property type="project" value="UniProtKB-KW"/>
</dbReference>
<accession>A0A5N5ZUM5</accession>
<dbReference type="Gene3D" id="3.40.50.150">
    <property type="entry name" value="Vaccinia Virus protein VP39"/>
    <property type="match status" value="1"/>
</dbReference>
<protein>
    <submittedName>
        <fullName evidence="4">Methyltransferase type 11</fullName>
    </submittedName>
</protein>
<dbReference type="AlphaFoldDB" id="A0A5N5ZUM5"/>
<keyword evidence="5" id="KW-1185">Reference proteome</keyword>
<dbReference type="RefSeq" id="WP_139674463.1">
    <property type="nucleotide sequence ID" value="NZ_VDLY02000023.1"/>
</dbReference>
<dbReference type="EMBL" id="VDLY02000023">
    <property type="protein sequence ID" value="KAB8160204.1"/>
    <property type="molecule type" value="Genomic_DNA"/>
</dbReference>
<gene>
    <name evidence="4" type="ORF">FH607_027490</name>
</gene>
<feature type="binding site" evidence="2">
    <location>
        <position position="190"/>
    </location>
    <ligand>
        <name>S-adenosyl-L-methionine</name>
        <dbReference type="ChEBI" id="CHEBI:59789"/>
    </ligand>
</feature>
<comment type="caution">
    <text evidence="4">The sequence shown here is derived from an EMBL/GenBank/DDBJ whole genome shotgun (WGS) entry which is preliminary data.</text>
</comment>
<sequence length="291" mass="29245">MLPALRCPVCGAGLGPAERAARCPAGHSFDLARQGYLGLAGGQGGGAGAGAGAANADSAAMVEARSAFLGAGHYAPLTSALARLAGQLAPPDGLSLDAGGGTGHHLAGVLDALPGAVGLTLDVSRFALRRAARAHPRMGAASADVWRGLPVRTGAFNLLLNVFAPRNGAEFHRALTPGGALLVVTPGPEHLSELRAARGLLAVDPAKEKRLRHALAGHFVQEAEERLTFGLRLTADEARDLVAMGPNAHHRATDPGEAPHPGTVTASFRLTVHRPRAGAGAGAGAGAAGAR</sequence>
<proteinExistence type="predicted"/>
<reference evidence="4" key="1">
    <citation type="submission" date="2019-10" db="EMBL/GenBank/DDBJ databases">
        <title>Nonomuraea sp. nov., isolated from Phyllanthus amarus.</title>
        <authorList>
            <person name="Klykleung N."/>
            <person name="Tanasupawat S."/>
        </authorList>
    </citation>
    <scope>NUCLEOTIDE SEQUENCE [LARGE SCALE GENOMIC DNA]</scope>
    <source>
        <strain evidence="4">3MP-10</strain>
    </source>
</reference>
<keyword evidence="2" id="KW-0949">S-adenosyl-L-methionine</keyword>
<dbReference type="InterPro" id="IPR016718">
    <property type="entry name" value="rRNA_m1G-MeTrfase_A_prd"/>
</dbReference>
<name>A0A5N5ZUM5_9ACTN</name>
<organism evidence="4 5">
    <name type="scientific">Streptomyces mimosae</name>
    <dbReference type="NCBI Taxonomy" id="2586635"/>
    <lineage>
        <taxon>Bacteria</taxon>
        <taxon>Bacillati</taxon>
        <taxon>Actinomycetota</taxon>
        <taxon>Actinomycetes</taxon>
        <taxon>Kitasatosporales</taxon>
        <taxon>Streptomycetaceae</taxon>
        <taxon>Streptomyces</taxon>
    </lineage>
</organism>
<feature type="domain" description="23S rRNA (guanine(745)-N(1))-methyltransferase N-terminal" evidence="3">
    <location>
        <begin position="6"/>
        <end position="39"/>
    </location>
</feature>
<evidence type="ECO:0000256" key="2">
    <source>
        <dbReference type="PIRSR" id="PIRSR018249-2"/>
    </source>
</evidence>
<feature type="binding site" evidence="2">
    <location>
        <begin position="102"/>
        <end position="103"/>
    </location>
    <ligand>
        <name>S-adenosyl-L-methionine</name>
        <dbReference type="ChEBI" id="CHEBI:59789"/>
    </ligand>
</feature>
<dbReference type="Pfam" id="PF21302">
    <property type="entry name" value="Zn_ribbon_RlmA"/>
    <property type="match status" value="1"/>
</dbReference>
<dbReference type="GO" id="GO:0032259">
    <property type="term" value="P:methylation"/>
    <property type="evidence" value="ECO:0007669"/>
    <property type="project" value="UniProtKB-KW"/>
</dbReference>
<feature type="binding site" evidence="2">
    <location>
        <position position="74"/>
    </location>
    <ligand>
        <name>S-adenosyl-L-methionine</name>
        <dbReference type="ChEBI" id="CHEBI:59789"/>
    </ligand>
</feature>
<keyword evidence="1" id="KW-0479">Metal-binding</keyword>
<dbReference type="PIRSF" id="PIRSF018249">
    <property type="entry name" value="MyrA_prd"/>
    <property type="match status" value="1"/>
</dbReference>
<feature type="binding site" evidence="1">
    <location>
        <position position="23"/>
    </location>
    <ligand>
        <name>Zn(2+)</name>
        <dbReference type="ChEBI" id="CHEBI:29105"/>
    </ligand>
</feature>
<dbReference type="SUPFAM" id="SSF53335">
    <property type="entry name" value="S-adenosyl-L-methionine-dependent methyltransferases"/>
    <property type="match status" value="1"/>
</dbReference>
<feature type="binding site" evidence="1">
    <location>
        <position position="7"/>
    </location>
    <ligand>
        <name>Zn(2+)</name>
        <dbReference type="ChEBI" id="CHEBI:29105"/>
    </ligand>
</feature>
<feature type="binding site" evidence="1">
    <location>
        <position position="27"/>
    </location>
    <ligand>
        <name>Zn(2+)</name>
        <dbReference type="ChEBI" id="CHEBI:29105"/>
    </ligand>
</feature>
<feature type="binding site" evidence="1">
    <location>
        <position position="10"/>
    </location>
    <ligand>
        <name>Zn(2+)</name>
        <dbReference type="ChEBI" id="CHEBI:29105"/>
    </ligand>
</feature>
<evidence type="ECO:0000256" key="1">
    <source>
        <dbReference type="PIRSR" id="PIRSR018249-1"/>
    </source>
</evidence>
<dbReference type="OrthoDB" id="108476at2"/>
<evidence type="ECO:0000259" key="3">
    <source>
        <dbReference type="Pfam" id="PF21302"/>
    </source>
</evidence>
<keyword evidence="4" id="KW-0808">Transferase</keyword>
<dbReference type="Proteomes" id="UP000314251">
    <property type="component" value="Unassembled WGS sequence"/>
</dbReference>
<keyword evidence="1" id="KW-0862">Zinc</keyword>
<evidence type="ECO:0000313" key="4">
    <source>
        <dbReference type="EMBL" id="KAB8160204.1"/>
    </source>
</evidence>
<dbReference type="InterPro" id="IPR029063">
    <property type="entry name" value="SAM-dependent_MTases_sf"/>
</dbReference>
<evidence type="ECO:0000313" key="5">
    <source>
        <dbReference type="Proteomes" id="UP000314251"/>
    </source>
</evidence>